<dbReference type="Gene3D" id="2.170.130.10">
    <property type="entry name" value="TonB-dependent receptor, plug domain"/>
    <property type="match status" value="1"/>
</dbReference>
<sequence>MLVTSLVLVQNNQLNNQLFTRRCHDLRKHGVLLNRTKQMYKNYTNEVGIPKPLCHKILLIMRLTTVILITFFMQASAAGFAQKITLNRRNVPLEEVLKEIRKQSGFDFYYDGKVISTIKDIDVSLENASIDKAMDQVLSGLSLSYTIDGKIISIKAKESSILKQLFENIDVTGRVLNENGAVLVGATVKIKGKNFSVVTNEKGEFRINNVRDDAVLEINYIGYKVKEIKVSPNLGDIKLEVAVSNLNEVNVLVSTGYQTIAKERTTGSFGTVSSKEISKSTTFDLGSALEGKIAGVVKDQNGFTIRGKGTFLSNGSDQPLYVIDGFPVEGELQFVNNQFIYYKMPAINPDDIESITVLKDAAAASIYGARAGNGVIVITTKRAKKKGAAEVSFSTDIQVTPNYDYSYMKYMSASKYIDMQWNFVNNNPALIDPSQRQLEVNRLRNGDFIPSPSLDLMLKYYDGSLSKQEADKQLMQYRSNGVPLLDDLKKYIYQSPIIQRYALSVSKATDGINTTASFTFSNNKGSSQHTDDQSLITSLRNSINLTKWLTAEIDANLQYGKGEAPQYGADAAVTDLYPYSRLVDGSGNSVSYYRSRTQPSDLTTLKQYPNDLLPLDFSLINELGSSLVHTTEFRTRIATSLDFKLTKWLKFTSGFQYENGKDEAITLDDKDSYRMRYLYDVNTYLDPSSNTIGHRVPYGDARTVATNNSENYTWRNQLNFNYTTNDHLHSLVVLAGNEMREVSGNYSMNKVYGYNSDLLTWTDLNNYDLIQGGGNVFGSYASFSSDDFHAERENKNRYVSYYGNAAYTLMSRYDITGSIRWDKSNYFGTSLKYENRPLWSGGVAWNMMEESFMKDVKWLNRLKLRATYGVNGNIARDVSPYLVAQYSSDQTNSVTQRPYGTVSSPPNANLRWEKIKVFNLGADYTILNNRLNGTIEYYKRNSSDLLVDTQIDPTYGFSTLKQNAGDMTNSGIEMSLNGSILKKKDWGWTAGFTFAYNKNKVTKVFIQPSGTASIAAGGTGTGTLIEGYPLNSLFSYRFARINDKGDPVVYDEKGAEVSNANINNFSALVYSGSLVPLYTGGFNTSFNWKGMELSANIIYSGGNVMRKLSASPDLSAYEQGVTNLMYDGYDNAWKKPGDELKPGVTPRVTYNYDQNTTYRNQYWLYTDDKVVSASYIKLRSLTFSYDLAQTKLLSRSIFKSIRLRAQANNLFYIAANGEGSDPEAYNATNGTRTLKLKPGYSFGINFLF</sequence>
<keyword evidence="5 7" id="KW-0472">Membrane</keyword>
<dbReference type="InterPro" id="IPR036942">
    <property type="entry name" value="Beta-barrel_TonB_sf"/>
</dbReference>
<keyword evidence="3 7" id="KW-1134">Transmembrane beta strand</keyword>
<comment type="similarity">
    <text evidence="7">Belongs to the TonB-dependent receptor family.</text>
</comment>
<evidence type="ECO:0000313" key="10">
    <source>
        <dbReference type="Proteomes" id="UP000268007"/>
    </source>
</evidence>
<dbReference type="InterPro" id="IPR023996">
    <property type="entry name" value="TonB-dep_OMP_SusC/RagA"/>
</dbReference>
<feature type="domain" description="TonB-dependent receptor plug" evidence="8">
    <location>
        <begin position="262"/>
        <end position="375"/>
    </location>
</feature>
<gene>
    <name evidence="9" type="ORF">BDD43_4200</name>
</gene>
<comment type="subcellular location">
    <subcellularLocation>
        <location evidence="1 7">Cell outer membrane</location>
        <topology evidence="1 7">Multi-pass membrane protein</topology>
    </subcellularLocation>
</comment>
<comment type="caution">
    <text evidence="9">The sequence shown here is derived from an EMBL/GenBank/DDBJ whole genome shotgun (WGS) entry which is preliminary data.</text>
</comment>
<keyword evidence="2 7" id="KW-0813">Transport</keyword>
<dbReference type="NCBIfam" id="TIGR04056">
    <property type="entry name" value="OMP_RagA_SusC"/>
    <property type="match status" value="1"/>
</dbReference>
<keyword evidence="10" id="KW-1185">Reference proteome</keyword>
<dbReference type="Pfam" id="PF07715">
    <property type="entry name" value="Plug"/>
    <property type="match status" value="1"/>
</dbReference>
<keyword evidence="6 7" id="KW-0998">Cell outer membrane</keyword>
<dbReference type="AlphaFoldDB" id="A0A495J6I7"/>
<dbReference type="EMBL" id="RBKU01000001">
    <property type="protein sequence ID" value="RKR83984.1"/>
    <property type="molecule type" value="Genomic_DNA"/>
</dbReference>
<dbReference type="PROSITE" id="PS52016">
    <property type="entry name" value="TONB_DEPENDENT_REC_3"/>
    <property type="match status" value="1"/>
</dbReference>
<dbReference type="SUPFAM" id="SSF56935">
    <property type="entry name" value="Porins"/>
    <property type="match status" value="1"/>
</dbReference>
<evidence type="ECO:0000256" key="4">
    <source>
        <dbReference type="ARBA" id="ARBA00022692"/>
    </source>
</evidence>
<dbReference type="InterPro" id="IPR039426">
    <property type="entry name" value="TonB-dep_rcpt-like"/>
</dbReference>
<dbReference type="Gene3D" id="2.40.170.20">
    <property type="entry name" value="TonB-dependent receptor, beta-barrel domain"/>
    <property type="match status" value="1"/>
</dbReference>
<evidence type="ECO:0000256" key="6">
    <source>
        <dbReference type="ARBA" id="ARBA00023237"/>
    </source>
</evidence>
<protein>
    <submittedName>
        <fullName evidence="9">TonB-linked SusC/RagA family outer membrane protein</fullName>
    </submittedName>
</protein>
<keyword evidence="4 7" id="KW-0812">Transmembrane</keyword>
<evidence type="ECO:0000256" key="3">
    <source>
        <dbReference type="ARBA" id="ARBA00022452"/>
    </source>
</evidence>
<evidence type="ECO:0000256" key="7">
    <source>
        <dbReference type="PROSITE-ProRule" id="PRU01360"/>
    </source>
</evidence>
<accession>A0A495J6I7</accession>
<dbReference type="GO" id="GO:0009279">
    <property type="term" value="C:cell outer membrane"/>
    <property type="evidence" value="ECO:0007669"/>
    <property type="project" value="UniProtKB-SubCell"/>
</dbReference>
<evidence type="ECO:0000256" key="5">
    <source>
        <dbReference type="ARBA" id="ARBA00023136"/>
    </source>
</evidence>
<evidence type="ECO:0000256" key="2">
    <source>
        <dbReference type="ARBA" id="ARBA00022448"/>
    </source>
</evidence>
<dbReference type="Gene3D" id="2.60.40.1120">
    <property type="entry name" value="Carboxypeptidase-like, regulatory domain"/>
    <property type="match status" value="1"/>
</dbReference>
<dbReference type="InterPro" id="IPR008969">
    <property type="entry name" value="CarboxyPept-like_regulatory"/>
</dbReference>
<dbReference type="InterPro" id="IPR037066">
    <property type="entry name" value="Plug_dom_sf"/>
</dbReference>
<dbReference type="SUPFAM" id="SSF49464">
    <property type="entry name" value="Carboxypeptidase regulatory domain-like"/>
    <property type="match status" value="1"/>
</dbReference>
<evidence type="ECO:0000256" key="1">
    <source>
        <dbReference type="ARBA" id="ARBA00004571"/>
    </source>
</evidence>
<organism evidence="9 10">
    <name type="scientific">Mucilaginibacter gracilis</name>
    <dbReference type="NCBI Taxonomy" id="423350"/>
    <lineage>
        <taxon>Bacteria</taxon>
        <taxon>Pseudomonadati</taxon>
        <taxon>Bacteroidota</taxon>
        <taxon>Sphingobacteriia</taxon>
        <taxon>Sphingobacteriales</taxon>
        <taxon>Sphingobacteriaceae</taxon>
        <taxon>Mucilaginibacter</taxon>
    </lineage>
</organism>
<dbReference type="Pfam" id="PF13715">
    <property type="entry name" value="CarbopepD_reg_2"/>
    <property type="match status" value="1"/>
</dbReference>
<dbReference type="Proteomes" id="UP000268007">
    <property type="component" value="Unassembled WGS sequence"/>
</dbReference>
<reference evidence="9 10" key="1">
    <citation type="submission" date="2018-10" db="EMBL/GenBank/DDBJ databases">
        <title>Genomic Encyclopedia of Archaeal and Bacterial Type Strains, Phase II (KMG-II): from individual species to whole genera.</title>
        <authorList>
            <person name="Goeker M."/>
        </authorList>
    </citation>
    <scope>NUCLEOTIDE SEQUENCE [LARGE SCALE GENOMIC DNA]</scope>
    <source>
        <strain evidence="9 10">DSM 18602</strain>
    </source>
</reference>
<dbReference type="InterPro" id="IPR012910">
    <property type="entry name" value="Plug_dom"/>
</dbReference>
<dbReference type="InterPro" id="IPR023997">
    <property type="entry name" value="TonB-dep_OMP_SusC/RagA_CS"/>
</dbReference>
<evidence type="ECO:0000313" key="9">
    <source>
        <dbReference type="EMBL" id="RKR83984.1"/>
    </source>
</evidence>
<evidence type="ECO:0000259" key="8">
    <source>
        <dbReference type="Pfam" id="PF07715"/>
    </source>
</evidence>
<dbReference type="OrthoDB" id="9768177at2"/>
<proteinExistence type="inferred from homology"/>
<name>A0A495J6I7_9SPHI</name>
<dbReference type="NCBIfam" id="TIGR04057">
    <property type="entry name" value="SusC_RagA_signa"/>
    <property type="match status" value="1"/>
</dbReference>